<gene>
    <name evidence="2" type="ORF">EOI86_21245</name>
</gene>
<dbReference type="InterPro" id="IPR008407">
    <property type="entry name" value="Brnchd-chn_aa_trnsp_AzlD"/>
</dbReference>
<dbReference type="OrthoDB" id="7359303at2"/>
<evidence type="ECO:0000313" key="3">
    <source>
        <dbReference type="Proteomes" id="UP000287447"/>
    </source>
</evidence>
<dbReference type="RefSeq" id="WP_127767711.1">
    <property type="nucleotide sequence ID" value="NZ_SADE01000004.1"/>
</dbReference>
<dbReference type="Pfam" id="PF05437">
    <property type="entry name" value="AzlD"/>
    <property type="match status" value="1"/>
</dbReference>
<accession>A0A3S2Z5N7</accession>
<keyword evidence="1" id="KW-1133">Transmembrane helix</keyword>
<feature type="transmembrane region" description="Helical" evidence="1">
    <location>
        <begin position="44"/>
        <end position="63"/>
    </location>
</feature>
<reference evidence="3" key="1">
    <citation type="submission" date="2019-01" db="EMBL/GenBank/DDBJ databases">
        <title>Gri0909 isolated from a small marine red alga.</title>
        <authorList>
            <person name="Kim J."/>
            <person name="Jeong S.E."/>
            <person name="Jeon C.O."/>
        </authorList>
    </citation>
    <scope>NUCLEOTIDE SEQUENCE [LARGE SCALE GENOMIC DNA]</scope>
    <source>
        <strain evidence="3">Gri0909</strain>
    </source>
</reference>
<dbReference type="EMBL" id="SADE01000004">
    <property type="protein sequence ID" value="RVU33681.1"/>
    <property type="molecule type" value="Genomic_DNA"/>
</dbReference>
<keyword evidence="3" id="KW-1185">Reference proteome</keyword>
<keyword evidence="1" id="KW-0472">Membrane</keyword>
<evidence type="ECO:0000313" key="2">
    <source>
        <dbReference type="EMBL" id="RVU33681.1"/>
    </source>
</evidence>
<feature type="transmembrane region" description="Helical" evidence="1">
    <location>
        <begin position="12"/>
        <end position="32"/>
    </location>
</feature>
<name>A0A3S2Z5N7_9PROT</name>
<dbReference type="Proteomes" id="UP000287447">
    <property type="component" value="Unassembled WGS sequence"/>
</dbReference>
<feature type="transmembrane region" description="Helical" evidence="1">
    <location>
        <begin position="75"/>
        <end position="99"/>
    </location>
</feature>
<evidence type="ECO:0000256" key="1">
    <source>
        <dbReference type="SAM" id="Phobius"/>
    </source>
</evidence>
<sequence length="104" mass="10786">MDNLFSLQGATVITILGMATVTWLCRMTGYALARRIAITGRAKAALEAMPPAILTAIIAPMAFSEGIPEATAAAVTVFAALRLPTLVAVAAGVATVVLMRQIPF</sequence>
<keyword evidence="1" id="KW-0812">Transmembrane</keyword>
<comment type="caution">
    <text evidence="2">The sequence shown here is derived from an EMBL/GenBank/DDBJ whole genome shotgun (WGS) entry which is preliminary data.</text>
</comment>
<evidence type="ECO:0008006" key="4">
    <source>
        <dbReference type="Google" id="ProtNLM"/>
    </source>
</evidence>
<proteinExistence type="predicted"/>
<dbReference type="AlphaFoldDB" id="A0A3S2Z5N7"/>
<organism evidence="2 3">
    <name type="scientific">Hwanghaeella grinnelliae</name>
    <dbReference type="NCBI Taxonomy" id="2500179"/>
    <lineage>
        <taxon>Bacteria</taxon>
        <taxon>Pseudomonadati</taxon>
        <taxon>Pseudomonadota</taxon>
        <taxon>Alphaproteobacteria</taxon>
        <taxon>Rhodospirillales</taxon>
        <taxon>Rhodospirillaceae</taxon>
        <taxon>Hwanghaeella</taxon>
    </lineage>
</organism>
<protein>
    <recommendedName>
        <fullName evidence="4">AzlD family protein</fullName>
    </recommendedName>
</protein>